<dbReference type="KEGG" id="vpd:VAPA_1c47230"/>
<sequence>MAGVGTTAKTGEHCPESGIWQSMDSPSTTAPIAKGNVMPPHNNKAVTWKLTQLA</sequence>
<gene>
    <name evidence="2" type="ORF">VAPA_1c47230</name>
</gene>
<evidence type="ECO:0000256" key="1">
    <source>
        <dbReference type="SAM" id="MobiDB-lite"/>
    </source>
</evidence>
<reference evidence="2 3" key="1">
    <citation type="submission" date="2012-10" db="EMBL/GenBank/DDBJ databases">
        <title>Genome sequence of Variovorax paradoxus B4.</title>
        <authorList>
            <person name="Schuldes J."/>
            <person name="Brandt U."/>
            <person name="Hiessl S."/>
            <person name="Wuebbeler J.H."/>
            <person name="Thuermer A."/>
            <person name="Steinbuechel A."/>
            <person name="Daniel R."/>
        </authorList>
    </citation>
    <scope>NUCLEOTIDE SEQUENCE [LARGE SCALE GENOMIC DNA]</scope>
    <source>
        <strain evidence="2 3">B4</strain>
    </source>
</reference>
<dbReference type="Proteomes" id="UP000016223">
    <property type="component" value="Chromosome 1"/>
</dbReference>
<feature type="region of interest" description="Disordered" evidence="1">
    <location>
        <begin position="1"/>
        <end position="43"/>
    </location>
</feature>
<dbReference type="EMBL" id="CP003911">
    <property type="protein sequence ID" value="AGU51789.1"/>
    <property type="molecule type" value="Genomic_DNA"/>
</dbReference>
<protein>
    <submittedName>
        <fullName evidence="2">Uncharacterized protein</fullName>
    </submittedName>
</protein>
<proteinExistence type="predicted"/>
<accession>T1XHH3</accession>
<organism evidence="2 3">
    <name type="scientific">Variovorax paradoxus B4</name>
    <dbReference type="NCBI Taxonomy" id="1246301"/>
    <lineage>
        <taxon>Bacteria</taxon>
        <taxon>Pseudomonadati</taxon>
        <taxon>Pseudomonadota</taxon>
        <taxon>Betaproteobacteria</taxon>
        <taxon>Burkholderiales</taxon>
        <taxon>Comamonadaceae</taxon>
        <taxon>Variovorax</taxon>
    </lineage>
</organism>
<dbReference type="HOGENOM" id="CLU_214235_0_0_4"/>
<evidence type="ECO:0000313" key="2">
    <source>
        <dbReference type="EMBL" id="AGU51789.1"/>
    </source>
</evidence>
<name>T1XHH3_VARPD</name>
<dbReference type="AlphaFoldDB" id="T1XHH3"/>
<evidence type="ECO:0000313" key="3">
    <source>
        <dbReference type="Proteomes" id="UP000016223"/>
    </source>
</evidence>
<feature type="compositionally biased region" description="Polar residues" evidence="1">
    <location>
        <begin position="19"/>
        <end position="30"/>
    </location>
</feature>